<gene>
    <name evidence="1" type="ORF">ERUC_LOCUS13135</name>
</gene>
<dbReference type="AlphaFoldDB" id="A0ABC8JU13"/>
<evidence type="ECO:0000313" key="1">
    <source>
        <dbReference type="EMBL" id="CAH8334422.1"/>
    </source>
</evidence>
<proteinExistence type="predicted"/>
<name>A0ABC8JU13_ERUVS</name>
<keyword evidence="2" id="KW-1185">Reference proteome</keyword>
<reference evidence="1 2" key="1">
    <citation type="submission" date="2022-03" db="EMBL/GenBank/DDBJ databases">
        <authorList>
            <person name="Macdonald S."/>
            <person name="Ahmed S."/>
            <person name="Newling K."/>
        </authorList>
    </citation>
    <scope>NUCLEOTIDE SEQUENCE [LARGE SCALE GENOMIC DNA]</scope>
</reference>
<dbReference type="EMBL" id="CAKOAT010125154">
    <property type="protein sequence ID" value="CAH8334422.1"/>
    <property type="molecule type" value="Genomic_DNA"/>
</dbReference>
<protein>
    <submittedName>
        <fullName evidence="1">Uncharacterized protein</fullName>
    </submittedName>
</protein>
<organism evidence="1 2">
    <name type="scientific">Eruca vesicaria subsp. sativa</name>
    <name type="common">Garden rocket</name>
    <name type="synonym">Eruca sativa</name>
    <dbReference type="NCBI Taxonomy" id="29727"/>
    <lineage>
        <taxon>Eukaryota</taxon>
        <taxon>Viridiplantae</taxon>
        <taxon>Streptophyta</taxon>
        <taxon>Embryophyta</taxon>
        <taxon>Tracheophyta</taxon>
        <taxon>Spermatophyta</taxon>
        <taxon>Magnoliopsida</taxon>
        <taxon>eudicotyledons</taxon>
        <taxon>Gunneridae</taxon>
        <taxon>Pentapetalae</taxon>
        <taxon>rosids</taxon>
        <taxon>malvids</taxon>
        <taxon>Brassicales</taxon>
        <taxon>Brassicaceae</taxon>
        <taxon>Brassiceae</taxon>
        <taxon>Eruca</taxon>
    </lineage>
</organism>
<sequence length="72" mass="8216">MDSSQNLSNKEVEKTEKKAVIPLRRVKQEKAVKIPQLNDDSISSEDCEHHSLWEKSHLFQTSRSLHADASLS</sequence>
<comment type="caution">
    <text evidence="1">The sequence shown here is derived from an EMBL/GenBank/DDBJ whole genome shotgun (WGS) entry which is preliminary data.</text>
</comment>
<dbReference type="Proteomes" id="UP001642260">
    <property type="component" value="Unassembled WGS sequence"/>
</dbReference>
<accession>A0ABC8JU13</accession>
<evidence type="ECO:0000313" key="2">
    <source>
        <dbReference type="Proteomes" id="UP001642260"/>
    </source>
</evidence>